<accession>A0A563EYL0</accession>
<evidence type="ECO:0000313" key="1">
    <source>
        <dbReference type="EMBL" id="TWP52786.1"/>
    </source>
</evidence>
<dbReference type="InterPro" id="IPR040547">
    <property type="entry name" value="CdiI"/>
</dbReference>
<organism evidence="1 2">
    <name type="scientific">Lentzea tibetensis</name>
    <dbReference type="NCBI Taxonomy" id="2591470"/>
    <lineage>
        <taxon>Bacteria</taxon>
        <taxon>Bacillati</taxon>
        <taxon>Actinomycetota</taxon>
        <taxon>Actinomycetes</taxon>
        <taxon>Pseudonocardiales</taxon>
        <taxon>Pseudonocardiaceae</taxon>
        <taxon>Lentzea</taxon>
    </lineage>
</organism>
<name>A0A563EYL0_9PSEU</name>
<dbReference type="RefSeq" id="WP_146350041.1">
    <property type="nucleotide sequence ID" value="NZ_VOBR01000004.1"/>
</dbReference>
<dbReference type="Proteomes" id="UP000316639">
    <property type="component" value="Unassembled WGS sequence"/>
</dbReference>
<reference evidence="1 2" key="1">
    <citation type="submission" date="2019-07" db="EMBL/GenBank/DDBJ databases">
        <title>Lentzea xizangensis sp. nov., isolated from Qinghai-Tibetan Plateau Soils.</title>
        <authorList>
            <person name="Huang J."/>
        </authorList>
    </citation>
    <scope>NUCLEOTIDE SEQUENCE [LARGE SCALE GENOMIC DNA]</scope>
    <source>
        <strain evidence="1 2">FXJ1.1311</strain>
    </source>
</reference>
<gene>
    <name evidence="1" type="ORF">FKR81_06560</name>
</gene>
<dbReference type="AlphaFoldDB" id="A0A563EYL0"/>
<proteinExistence type="predicted"/>
<dbReference type="EMBL" id="VOBR01000004">
    <property type="protein sequence ID" value="TWP52786.1"/>
    <property type="molecule type" value="Genomic_DNA"/>
</dbReference>
<evidence type="ECO:0000313" key="2">
    <source>
        <dbReference type="Proteomes" id="UP000316639"/>
    </source>
</evidence>
<dbReference type="OrthoDB" id="4829274at2"/>
<dbReference type="Pfam" id="PF18616">
    <property type="entry name" value="CdiI_3"/>
    <property type="match status" value="1"/>
</dbReference>
<comment type="caution">
    <text evidence="1">The sequence shown here is derived from an EMBL/GenBank/DDBJ whole genome shotgun (WGS) entry which is preliminary data.</text>
</comment>
<sequence>MDFDRQLTLAQLVGDRWRRPGQEATALYAELCQLRHIPVRELNREDLRLLVIQHVGLEFTVPLALEHVEEDPLVQANLFCGDLLTSLLRVDVSFWEDHVQLRDRVSAVLDSLRDLPWGTEETVIITAEQFPG</sequence>
<dbReference type="CDD" id="cd20691">
    <property type="entry name" value="CdiI_EC536-like"/>
    <property type="match status" value="1"/>
</dbReference>
<keyword evidence="2" id="KW-1185">Reference proteome</keyword>
<protein>
    <submittedName>
        <fullName evidence="1">Uncharacterized protein</fullName>
    </submittedName>
</protein>